<name>G9MFW8_HYPVG</name>
<dbReference type="GeneID" id="25787463"/>
<evidence type="ECO:0000256" key="1">
    <source>
        <dbReference type="SAM" id="MobiDB-lite"/>
    </source>
</evidence>
<dbReference type="PANTHER" id="PTHR46082">
    <property type="entry name" value="ATP/GTP-BINDING PROTEIN-RELATED"/>
    <property type="match status" value="1"/>
</dbReference>
<dbReference type="Gene3D" id="3.40.50.1580">
    <property type="entry name" value="Nucleoside phosphorylase domain"/>
    <property type="match status" value="1"/>
</dbReference>
<organism evidence="2 3">
    <name type="scientific">Hypocrea virens (strain Gv29-8 / FGSC 10586)</name>
    <name type="common">Gliocladium virens</name>
    <name type="synonym">Trichoderma virens</name>
    <dbReference type="NCBI Taxonomy" id="413071"/>
    <lineage>
        <taxon>Eukaryota</taxon>
        <taxon>Fungi</taxon>
        <taxon>Dikarya</taxon>
        <taxon>Ascomycota</taxon>
        <taxon>Pezizomycotina</taxon>
        <taxon>Sordariomycetes</taxon>
        <taxon>Hypocreomycetidae</taxon>
        <taxon>Hypocreales</taxon>
        <taxon>Hypocreaceae</taxon>
        <taxon>Trichoderma</taxon>
    </lineage>
</organism>
<dbReference type="GO" id="GO:0003824">
    <property type="term" value="F:catalytic activity"/>
    <property type="evidence" value="ECO:0007669"/>
    <property type="project" value="InterPro"/>
</dbReference>
<dbReference type="PANTHER" id="PTHR46082:SF11">
    <property type="entry name" value="AAA+ ATPASE DOMAIN-CONTAINING PROTEIN-RELATED"/>
    <property type="match status" value="1"/>
</dbReference>
<dbReference type="RefSeq" id="XP_013960627.1">
    <property type="nucleotide sequence ID" value="XM_014105152.1"/>
</dbReference>
<dbReference type="Proteomes" id="UP000007115">
    <property type="component" value="Unassembled WGS sequence"/>
</dbReference>
<sequence length="321" mass="35493">MSNPNNYTVGWICSITAEYVAAQAVLDEKHKLPEMVSSNDNNSYALGRIGRHNVVIAVLPDGEYGISSAARAAADLSHSFPNVRFGLLVGTGGGVPFKDKECDMRLGDVVVSSPGEGSSNGGVFQYDFGKTIQEQSFQTTGFLNQPPRILRTAITSLKAKYELEGHRFKEAIDAILKKHPRLQGKYQRPDPSSDRLYQRHIRHPMDKKSKCAESCGNNGPNLIPRPPRTEHQDDPMIHYGLIASANQLMKDATLRDRLAAEKDVVCFEMEAAGLMNHFPCLVVRGICNYSDSHKNEEWQGYAAMVAAMYAKDLLGQIVPNR</sequence>
<dbReference type="HOGENOM" id="CLU_000288_34_22_1"/>
<dbReference type="AlphaFoldDB" id="G9MFW8"/>
<proteinExistence type="predicted"/>
<dbReference type="OrthoDB" id="4900214at2759"/>
<dbReference type="OMA" id="DNEANCA"/>
<feature type="region of interest" description="Disordered" evidence="1">
    <location>
        <begin position="207"/>
        <end position="228"/>
    </location>
</feature>
<feature type="non-terminal residue" evidence="2">
    <location>
        <position position="321"/>
    </location>
</feature>
<keyword evidence="3" id="KW-1185">Reference proteome</keyword>
<dbReference type="InterPro" id="IPR053137">
    <property type="entry name" value="NLR-like"/>
</dbReference>
<gene>
    <name evidence="2" type="ORF">TRIVIDRAFT_129385</name>
</gene>
<dbReference type="SUPFAM" id="SSF53167">
    <property type="entry name" value="Purine and uridine phosphorylases"/>
    <property type="match status" value="1"/>
</dbReference>
<accession>G9MFW8</accession>
<evidence type="ECO:0000313" key="3">
    <source>
        <dbReference type="Proteomes" id="UP000007115"/>
    </source>
</evidence>
<reference evidence="2 3" key="1">
    <citation type="journal article" date="2011" name="Genome Biol.">
        <title>Comparative genome sequence analysis underscores mycoparasitism as the ancestral life style of Trichoderma.</title>
        <authorList>
            <person name="Kubicek C.P."/>
            <person name="Herrera-Estrella A."/>
            <person name="Seidl-Seiboth V."/>
            <person name="Martinez D.A."/>
            <person name="Druzhinina I.S."/>
            <person name="Thon M."/>
            <person name="Zeilinger S."/>
            <person name="Casas-Flores S."/>
            <person name="Horwitz B.A."/>
            <person name="Mukherjee P.K."/>
            <person name="Mukherjee M."/>
            <person name="Kredics L."/>
            <person name="Alcaraz L.D."/>
            <person name="Aerts A."/>
            <person name="Antal Z."/>
            <person name="Atanasova L."/>
            <person name="Cervantes-Badillo M.G."/>
            <person name="Challacombe J."/>
            <person name="Chertkov O."/>
            <person name="McCluskey K."/>
            <person name="Coulpier F."/>
            <person name="Deshpande N."/>
            <person name="von Doehren H."/>
            <person name="Ebbole D.J."/>
            <person name="Esquivel-Naranjo E.U."/>
            <person name="Fekete E."/>
            <person name="Flipphi M."/>
            <person name="Glaser F."/>
            <person name="Gomez-Rodriguez E.Y."/>
            <person name="Gruber S."/>
            <person name="Han C."/>
            <person name="Henrissat B."/>
            <person name="Hermosa R."/>
            <person name="Hernandez-Onate M."/>
            <person name="Karaffa L."/>
            <person name="Kosti I."/>
            <person name="Le Crom S."/>
            <person name="Lindquist E."/>
            <person name="Lucas S."/>
            <person name="Luebeck M."/>
            <person name="Luebeck P.S."/>
            <person name="Margeot A."/>
            <person name="Metz B."/>
            <person name="Misra M."/>
            <person name="Nevalainen H."/>
            <person name="Omann M."/>
            <person name="Packer N."/>
            <person name="Perrone G."/>
            <person name="Uresti-Rivera E.E."/>
            <person name="Salamov A."/>
            <person name="Schmoll M."/>
            <person name="Seiboth B."/>
            <person name="Shapiro H."/>
            <person name="Sukno S."/>
            <person name="Tamayo-Ramos J.A."/>
            <person name="Tisch D."/>
            <person name="Wiest A."/>
            <person name="Wilkinson H.H."/>
            <person name="Zhang M."/>
            <person name="Coutinho P.M."/>
            <person name="Kenerley C.M."/>
            <person name="Monte E."/>
            <person name="Baker S.E."/>
            <person name="Grigoriev I.V."/>
        </authorList>
    </citation>
    <scope>NUCLEOTIDE SEQUENCE [LARGE SCALE GENOMIC DNA]</scope>
    <source>
        <strain evidence="3">Gv29-8 / FGSC 10586</strain>
    </source>
</reference>
<dbReference type="EMBL" id="ABDF02000002">
    <property type="protein sequence ID" value="EHK26419.1"/>
    <property type="molecule type" value="Genomic_DNA"/>
</dbReference>
<dbReference type="InterPro" id="IPR035994">
    <property type="entry name" value="Nucleoside_phosphorylase_sf"/>
</dbReference>
<dbReference type="InParanoid" id="G9MFW8"/>
<dbReference type="VEuPathDB" id="FungiDB:TRIVIDRAFT_129385"/>
<dbReference type="GO" id="GO:0009116">
    <property type="term" value="P:nucleoside metabolic process"/>
    <property type="evidence" value="ECO:0007669"/>
    <property type="project" value="InterPro"/>
</dbReference>
<protein>
    <submittedName>
        <fullName evidence="2">Uncharacterized protein</fullName>
    </submittedName>
</protein>
<evidence type="ECO:0000313" key="2">
    <source>
        <dbReference type="EMBL" id="EHK26419.1"/>
    </source>
</evidence>
<dbReference type="STRING" id="413071.G9MFW8"/>
<comment type="caution">
    <text evidence="2">The sequence shown here is derived from an EMBL/GenBank/DDBJ whole genome shotgun (WGS) entry which is preliminary data.</text>
</comment>